<dbReference type="EMBL" id="NBII01000007">
    <property type="protein sequence ID" value="PAV16900.1"/>
    <property type="molecule type" value="Genomic_DNA"/>
</dbReference>
<accession>A0A286UBF0</accession>
<dbReference type="Proteomes" id="UP000217199">
    <property type="component" value="Unassembled WGS sequence"/>
</dbReference>
<protein>
    <submittedName>
        <fullName evidence="1">Uncharacterized protein</fullName>
    </submittedName>
</protein>
<evidence type="ECO:0000313" key="2">
    <source>
        <dbReference type="Proteomes" id="UP000217199"/>
    </source>
</evidence>
<comment type="caution">
    <text evidence="1">The sequence shown here is derived from an EMBL/GenBank/DDBJ whole genome shotgun (WGS) entry which is preliminary data.</text>
</comment>
<gene>
    <name evidence="1" type="ORF">PNOK_0696400</name>
</gene>
<reference evidence="1 2" key="1">
    <citation type="journal article" date="2017" name="Mol. Ecol.">
        <title>Comparative and population genomic landscape of Phellinus noxius: A hypervariable fungus causing root rot in trees.</title>
        <authorList>
            <person name="Chung C.L."/>
            <person name="Lee T.J."/>
            <person name="Akiba M."/>
            <person name="Lee H.H."/>
            <person name="Kuo T.H."/>
            <person name="Liu D."/>
            <person name="Ke H.M."/>
            <person name="Yokoi T."/>
            <person name="Roa M.B."/>
            <person name="Lu M.J."/>
            <person name="Chang Y.Y."/>
            <person name="Ann P.J."/>
            <person name="Tsai J.N."/>
            <person name="Chen C.Y."/>
            <person name="Tzean S.S."/>
            <person name="Ota Y."/>
            <person name="Hattori T."/>
            <person name="Sahashi N."/>
            <person name="Liou R.F."/>
            <person name="Kikuchi T."/>
            <person name="Tsai I.J."/>
        </authorList>
    </citation>
    <scope>NUCLEOTIDE SEQUENCE [LARGE SCALE GENOMIC DNA]</scope>
    <source>
        <strain evidence="1 2">FFPRI411160</strain>
    </source>
</reference>
<name>A0A286UBF0_9AGAM</name>
<evidence type="ECO:0000313" key="1">
    <source>
        <dbReference type="EMBL" id="PAV16900.1"/>
    </source>
</evidence>
<dbReference type="InParanoid" id="A0A286UBF0"/>
<sequence length="84" mass="9341">MSAKSQDFMSGEVFFTEYSHLPSPRILESRFKMKERALAETIDNLTSSKSGAIIDEDLSQVKAKASDGFPSIFSAAFKSDRETQ</sequence>
<keyword evidence="2" id="KW-1185">Reference proteome</keyword>
<proteinExistence type="predicted"/>
<dbReference type="AlphaFoldDB" id="A0A286UBF0"/>
<organism evidence="1 2">
    <name type="scientific">Pyrrhoderma noxium</name>
    <dbReference type="NCBI Taxonomy" id="2282107"/>
    <lineage>
        <taxon>Eukaryota</taxon>
        <taxon>Fungi</taxon>
        <taxon>Dikarya</taxon>
        <taxon>Basidiomycota</taxon>
        <taxon>Agaricomycotina</taxon>
        <taxon>Agaricomycetes</taxon>
        <taxon>Hymenochaetales</taxon>
        <taxon>Hymenochaetaceae</taxon>
        <taxon>Pyrrhoderma</taxon>
    </lineage>
</organism>